<dbReference type="InterPro" id="IPR039448">
    <property type="entry name" value="Beta_helix"/>
</dbReference>
<accession>A0A918JWW1</accession>
<gene>
    <name evidence="2" type="ORF">GCM10007384_30360</name>
</gene>
<comment type="caution">
    <text evidence="2">The sequence shown here is derived from an EMBL/GenBank/DDBJ whole genome shotgun (WGS) entry which is preliminary data.</text>
</comment>
<dbReference type="AlphaFoldDB" id="A0A918JWW1"/>
<sequence>MTCITTSCSKEDVADNDPEAGVEIPPEEIIPDLPPNIITTPCDFDLSSVVANATIILNCVLDLKGETITLPSNVRFEFEGGDIKNGKLIFTGGTIAGELLSSNLEIEGDVQLEKPTFQFFASRWDGIVEGSTTSDIAQNNNDELERLMEYTKELGAKTFQIGKLDAYFQVHNPTPPFSFVFHPSIEAVNVPSNFNLIMSDNTHLRIFPGKVDQVNGTILAIHDAENVTIKGGNLHGDRDVRVYSSNDEQEGSHLTQIRSGRNIVIDGVKYFEGSKGGIAISSIGFSFNPDTYNPTTGITIKNCTFKDIRRMSIALTDGRDVIIENNTFINSGNASTNSNGGGVGYAINIEATRRRHPDTNEIQEYEKAFDITIRGNTEMGSRGGCVAVTIGQKVTIENNNFETQLVLAYTNGTKVINNTFKALTPEAADRFAIFASDGGETAFNNEISGNTISGYDLAIGTNGNDTDVTGNIITDCSIGIQIGKSANSQINNNKITTTGNAISATNSFVKNVSLKGNEINGGRFHVYFAQLNDKPEYADYRVTLQNNTFITSKTISFSKANGIIFKNNIVTGGIEIGDASNIEVLGNTKISPTDSDGIRLYGDNTAVSLVNNTIYEPTGASRYVCINNNSNNPSAITDTNNTCN</sequence>
<dbReference type="SMART" id="SM00710">
    <property type="entry name" value="PbH1"/>
    <property type="match status" value="10"/>
</dbReference>
<proteinExistence type="predicted"/>
<dbReference type="EMBL" id="BMWS01000023">
    <property type="protein sequence ID" value="GGX27058.1"/>
    <property type="molecule type" value="Genomic_DNA"/>
</dbReference>
<feature type="domain" description="Right handed beta helix" evidence="1">
    <location>
        <begin position="294"/>
        <end position="457"/>
    </location>
</feature>
<organism evidence="2 3">
    <name type="scientific">Aquimarina muelleri</name>
    <dbReference type="NCBI Taxonomy" id="279356"/>
    <lineage>
        <taxon>Bacteria</taxon>
        <taxon>Pseudomonadati</taxon>
        <taxon>Bacteroidota</taxon>
        <taxon>Flavobacteriia</taxon>
        <taxon>Flavobacteriales</taxon>
        <taxon>Flavobacteriaceae</taxon>
        <taxon>Aquimarina</taxon>
    </lineage>
</organism>
<keyword evidence="3" id="KW-1185">Reference proteome</keyword>
<dbReference type="Pfam" id="PF13229">
    <property type="entry name" value="Beta_helix"/>
    <property type="match status" value="2"/>
</dbReference>
<dbReference type="Proteomes" id="UP000601108">
    <property type="component" value="Unassembled WGS sequence"/>
</dbReference>
<evidence type="ECO:0000259" key="1">
    <source>
        <dbReference type="Pfam" id="PF13229"/>
    </source>
</evidence>
<dbReference type="InterPro" id="IPR011050">
    <property type="entry name" value="Pectin_lyase_fold/virulence"/>
</dbReference>
<feature type="domain" description="Right handed beta helix" evidence="1">
    <location>
        <begin position="459"/>
        <end position="614"/>
    </location>
</feature>
<dbReference type="SUPFAM" id="SSF51126">
    <property type="entry name" value="Pectin lyase-like"/>
    <property type="match status" value="2"/>
</dbReference>
<name>A0A918JWW1_9FLAO</name>
<evidence type="ECO:0000313" key="3">
    <source>
        <dbReference type="Proteomes" id="UP000601108"/>
    </source>
</evidence>
<dbReference type="Gene3D" id="2.160.20.10">
    <property type="entry name" value="Single-stranded right-handed beta-helix, Pectin lyase-like"/>
    <property type="match status" value="1"/>
</dbReference>
<protein>
    <recommendedName>
        <fullName evidence="1">Right handed beta helix domain-containing protein</fullName>
    </recommendedName>
</protein>
<reference evidence="2 3" key="1">
    <citation type="journal article" date="2014" name="Int. J. Syst. Evol. Microbiol.">
        <title>Complete genome sequence of Corynebacterium casei LMG S-19264T (=DSM 44701T), isolated from a smear-ripened cheese.</title>
        <authorList>
            <consortium name="US DOE Joint Genome Institute (JGI-PGF)"/>
            <person name="Walter F."/>
            <person name="Albersmeier A."/>
            <person name="Kalinowski J."/>
            <person name="Ruckert C."/>
        </authorList>
    </citation>
    <scope>NUCLEOTIDE SEQUENCE [LARGE SCALE GENOMIC DNA]</scope>
    <source>
        <strain evidence="2 3">KCTC 12285</strain>
    </source>
</reference>
<evidence type="ECO:0000313" key="2">
    <source>
        <dbReference type="EMBL" id="GGX27058.1"/>
    </source>
</evidence>
<dbReference type="InterPro" id="IPR012334">
    <property type="entry name" value="Pectin_lyas_fold"/>
</dbReference>
<dbReference type="InterPro" id="IPR006626">
    <property type="entry name" value="PbH1"/>
</dbReference>